<dbReference type="InterPro" id="IPR007421">
    <property type="entry name" value="Schlafen_AlbA_2_dom"/>
</dbReference>
<dbReference type="Proteomes" id="UP000183190">
    <property type="component" value="Unassembled WGS sequence"/>
</dbReference>
<feature type="transmembrane region" description="Helical" evidence="1">
    <location>
        <begin position="239"/>
        <end position="255"/>
    </location>
</feature>
<keyword evidence="1" id="KW-1133">Transmembrane helix</keyword>
<name>A0A1H6KIQ8_RUMFL</name>
<dbReference type="SUPFAM" id="SSF52200">
    <property type="entry name" value="Toll/Interleukin receptor TIR domain"/>
    <property type="match status" value="1"/>
</dbReference>
<feature type="domain" description="TIR" evidence="3">
    <location>
        <begin position="131"/>
        <end position="203"/>
    </location>
</feature>
<feature type="transmembrane region" description="Helical" evidence="1">
    <location>
        <begin position="299"/>
        <end position="318"/>
    </location>
</feature>
<evidence type="ECO:0000313" key="5">
    <source>
        <dbReference type="Proteomes" id="UP000183190"/>
    </source>
</evidence>
<dbReference type="Gene3D" id="3.40.50.10140">
    <property type="entry name" value="Toll/interleukin-1 receptor homology (TIR) domain"/>
    <property type="match status" value="1"/>
</dbReference>
<dbReference type="InterPro" id="IPR000157">
    <property type="entry name" value="TIR_dom"/>
</dbReference>
<organism evidence="4 5">
    <name type="scientific">Ruminococcus flavefaciens</name>
    <dbReference type="NCBI Taxonomy" id="1265"/>
    <lineage>
        <taxon>Bacteria</taxon>
        <taxon>Bacillati</taxon>
        <taxon>Bacillota</taxon>
        <taxon>Clostridia</taxon>
        <taxon>Eubacteriales</taxon>
        <taxon>Oscillospiraceae</taxon>
        <taxon>Ruminococcus</taxon>
    </lineage>
</organism>
<dbReference type="OrthoDB" id="34589at2"/>
<dbReference type="AlphaFoldDB" id="A0A1H6KIQ8"/>
<dbReference type="Pfam" id="PF13676">
    <property type="entry name" value="TIR_2"/>
    <property type="match status" value="1"/>
</dbReference>
<accession>A0A1H6KIQ8</accession>
<protein>
    <submittedName>
        <fullName evidence="4">TIR domain-containing protein</fullName>
    </submittedName>
</protein>
<evidence type="ECO:0000313" key="4">
    <source>
        <dbReference type="EMBL" id="SEH71377.1"/>
    </source>
</evidence>
<proteinExistence type="predicted"/>
<sequence length="321" mass="37653">MYETIMKYLKDYSEIKNTVFIYPAKELDYLGRLICSFMNSNGGVIVFGVEDTGVSIKIKGSHYDITGVYEKLKNLFPDYCDFIKYANCSIDGEKIDYITVSPSKTKVTLNNKAYYYDNDSHLAIEKKDINIFLSYCWNDSNIADIIDRDIPIRNKHINIVRDTRELEYKDSIETYMQTIKEQDYVLSLISDSYLKSKNCMYEICELKTTLMFCRKIIFTDEGVDIIRISSHICIIKNTVILRMILDMLIYFYWTAKVYFVQVRIEKLFINVFGLWYILSVSCVGATLRFYKYPITKIDIIEENAVIHIFLVIIVHEILVSF</sequence>
<dbReference type="InterPro" id="IPR038461">
    <property type="entry name" value="Schlafen_AlbA_2_dom_sf"/>
</dbReference>
<evidence type="ECO:0000256" key="1">
    <source>
        <dbReference type="SAM" id="Phobius"/>
    </source>
</evidence>
<evidence type="ECO:0000259" key="2">
    <source>
        <dbReference type="Pfam" id="PF04326"/>
    </source>
</evidence>
<dbReference type="InterPro" id="IPR035897">
    <property type="entry name" value="Toll_tir_struct_dom_sf"/>
</dbReference>
<dbReference type="Gene3D" id="3.30.950.30">
    <property type="entry name" value="Schlafen, AAA domain"/>
    <property type="match status" value="1"/>
</dbReference>
<evidence type="ECO:0000259" key="3">
    <source>
        <dbReference type="Pfam" id="PF13676"/>
    </source>
</evidence>
<dbReference type="EMBL" id="FNWV01000008">
    <property type="protein sequence ID" value="SEH71377.1"/>
    <property type="molecule type" value="Genomic_DNA"/>
</dbReference>
<dbReference type="Pfam" id="PF04326">
    <property type="entry name" value="SLFN_AlbA_2"/>
    <property type="match status" value="1"/>
</dbReference>
<feature type="domain" description="Schlafen AlbA-2" evidence="2">
    <location>
        <begin position="23"/>
        <end position="120"/>
    </location>
</feature>
<reference evidence="4 5" key="1">
    <citation type="submission" date="2016-10" db="EMBL/GenBank/DDBJ databases">
        <authorList>
            <person name="de Groot N.N."/>
        </authorList>
    </citation>
    <scope>NUCLEOTIDE SEQUENCE [LARGE SCALE GENOMIC DNA]</scope>
    <source>
        <strain evidence="4 5">YAD2003</strain>
    </source>
</reference>
<dbReference type="GO" id="GO:0007165">
    <property type="term" value="P:signal transduction"/>
    <property type="evidence" value="ECO:0007669"/>
    <property type="project" value="InterPro"/>
</dbReference>
<keyword evidence="1" id="KW-0812">Transmembrane</keyword>
<gene>
    <name evidence="4" type="ORF">SAMN02910265_02251</name>
</gene>
<feature type="transmembrane region" description="Helical" evidence="1">
    <location>
        <begin position="267"/>
        <end position="287"/>
    </location>
</feature>
<keyword evidence="1" id="KW-0472">Membrane</keyword>